<sequence length="50" mass="5587">MFTSPTGWGARAPTCWQNLGGLFPCADNPHGLERGQRYARNLQSNPDYSF</sequence>
<reference evidence="1" key="1">
    <citation type="journal article" date="2015" name="MBio">
        <title>Eco-Evolutionary Dynamics of Episomes among Ecologically Cohesive Bacterial Populations.</title>
        <authorList>
            <person name="Xue H."/>
            <person name="Cordero O.X."/>
            <person name="Camas F.M."/>
            <person name="Trimble W."/>
            <person name="Meyer F."/>
            <person name="Guglielmini J."/>
            <person name="Rocha E.P."/>
            <person name="Polz M.F."/>
        </authorList>
    </citation>
    <scope>NUCLEOTIDE SEQUENCE</scope>
    <source>
        <strain evidence="1">1F_146</strain>
    </source>
</reference>
<dbReference type="EMBL" id="KP795558">
    <property type="protein sequence ID" value="AKN37998.1"/>
    <property type="molecule type" value="Genomic_DNA"/>
</dbReference>
<evidence type="ECO:0000313" key="1">
    <source>
        <dbReference type="EMBL" id="AKN37998.1"/>
    </source>
</evidence>
<protein>
    <submittedName>
        <fullName evidence="1">Uncharacterized protein</fullName>
    </submittedName>
</protein>
<organism evidence="1">
    <name type="scientific">Vibrio tasmaniensis</name>
    <dbReference type="NCBI Taxonomy" id="212663"/>
    <lineage>
        <taxon>Bacteria</taxon>
        <taxon>Pseudomonadati</taxon>
        <taxon>Pseudomonadota</taxon>
        <taxon>Gammaproteobacteria</taxon>
        <taxon>Vibrionales</taxon>
        <taxon>Vibrionaceae</taxon>
        <taxon>Vibrio</taxon>
    </lineage>
</organism>
<dbReference type="AlphaFoldDB" id="A0A0H3ZNU5"/>
<accession>A0A0H3ZNU5</accession>
<name>A0A0H3ZNU5_9VIBR</name>
<proteinExistence type="predicted"/>